<evidence type="ECO:0000313" key="1">
    <source>
        <dbReference type="EMBL" id="GBP49082.1"/>
    </source>
</evidence>
<organism evidence="1 2">
    <name type="scientific">Eumeta variegata</name>
    <name type="common">Bagworm moth</name>
    <name type="synonym">Eumeta japonica</name>
    <dbReference type="NCBI Taxonomy" id="151549"/>
    <lineage>
        <taxon>Eukaryota</taxon>
        <taxon>Metazoa</taxon>
        <taxon>Ecdysozoa</taxon>
        <taxon>Arthropoda</taxon>
        <taxon>Hexapoda</taxon>
        <taxon>Insecta</taxon>
        <taxon>Pterygota</taxon>
        <taxon>Neoptera</taxon>
        <taxon>Endopterygota</taxon>
        <taxon>Lepidoptera</taxon>
        <taxon>Glossata</taxon>
        <taxon>Ditrysia</taxon>
        <taxon>Tineoidea</taxon>
        <taxon>Psychidae</taxon>
        <taxon>Oiketicinae</taxon>
        <taxon>Eumeta</taxon>
    </lineage>
</organism>
<name>A0A4C1WF12_EUMVA</name>
<sequence>MTSLLGRLSRMTSFIQPLELRPSAMARPGIERFYSEFQVKYSLVVRPYPASNPTPSGTEAKLSTAVAPPPIISDAIYHNDTSLRFRDAPTRT</sequence>
<dbReference type="Proteomes" id="UP000299102">
    <property type="component" value="Unassembled WGS sequence"/>
</dbReference>
<keyword evidence="2" id="KW-1185">Reference proteome</keyword>
<reference evidence="1 2" key="1">
    <citation type="journal article" date="2019" name="Commun. Biol.">
        <title>The bagworm genome reveals a unique fibroin gene that provides high tensile strength.</title>
        <authorList>
            <person name="Kono N."/>
            <person name="Nakamura H."/>
            <person name="Ohtoshi R."/>
            <person name="Tomita M."/>
            <person name="Numata K."/>
            <person name="Arakawa K."/>
        </authorList>
    </citation>
    <scope>NUCLEOTIDE SEQUENCE [LARGE SCALE GENOMIC DNA]</scope>
</reference>
<accession>A0A4C1WF12</accession>
<gene>
    <name evidence="1" type="ORF">EVAR_26790_1</name>
</gene>
<comment type="caution">
    <text evidence="1">The sequence shown here is derived from an EMBL/GenBank/DDBJ whole genome shotgun (WGS) entry which is preliminary data.</text>
</comment>
<evidence type="ECO:0000313" key="2">
    <source>
        <dbReference type="Proteomes" id="UP000299102"/>
    </source>
</evidence>
<proteinExistence type="predicted"/>
<dbReference type="EMBL" id="BGZK01000537">
    <property type="protein sequence ID" value="GBP49082.1"/>
    <property type="molecule type" value="Genomic_DNA"/>
</dbReference>
<protein>
    <submittedName>
        <fullName evidence="1">Uncharacterized protein</fullName>
    </submittedName>
</protein>
<dbReference type="AlphaFoldDB" id="A0A4C1WF12"/>